<evidence type="ECO:0000259" key="3">
    <source>
        <dbReference type="Pfam" id="PF07261"/>
    </source>
</evidence>
<feature type="domain" description="DnaB/C C-terminal" evidence="3">
    <location>
        <begin position="175"/>
        <end position="243"/>
    </location>
</feature>
<organism evidence="4 5">
    <name type="scientific">Virgibacillus dokdonensis</name>
    <dbReference type="NCBI Taxonomy" id="302167"/>
    <lineage>
        <taxon>Bacteria</taxon>
        <taxon>Bacillati</taxon>
        <taxon>Bacillota</taxon>
        <taxon>Bacilli</taxon>
        <taxon>Bacillales</taxon>
        <taxon>Bacillaceae</taxon>
        <taxon>Virgibacillus</taxon>
    </lineage>
</organism>
<proteinExistence type="inferred from homology"/>
<dbReference type="InterPro" id="IPR053162">
    <property type="entry name" value="DnaD"/>
</dbReference>
<reference evidence="4 5" key="1">
    <citation type="submission" date="2017-05" db="EMBL/GenBank/DDBJ databases">
        <title>Virgibacillus sp. AK90 isolated from a saltern of Kakinada, India.</title>
        <authorList>
            <person name="Gupta V."/>
            <person name="Sidhu C."/>
            <person name="Korpole S."/>
            <person name="Pinnaka A.K."/>
        </authorList>
    </citation>
    <scope>NUCLEOTIDE SEQUENCE [LARGE SCALE GENOMIC DNA]</scope>
    <source>
        <strain evidence="4 5">AK90</strain>
    </source>
</reference>
<dbReference type="Proteomes" id="UP000256488">
    <property type="component" value="Unassembled WGS sequence"/>
</dbReference>
<feature type="compositionally biased region" description="Basic and acidic residues" evidence="2">
    <location>
        <begin position="135"/>
        <end position="149"/>
    </location>
</feature>
<feature type="region of interest" description="Disordered" evidence="2">
    <location>
        <begin position="264"/>
        <end position="296"/>
    </location>
</feature>
<feature type="compositionally biased region" description="Polar residues" evidence="2">
    <location>
        <begin position="276"/>
        <end position="292"/>
    </location>
</feature>
<evidence type="ECO:0000256" key="1">
    <source>
        <dbReference type="ARBA" id="ARBA00093462"/>
    </source>
</evidence>
<dbReference type="RefSeq" id="WP_116277222.1">
    <property type="nucleotide sequence ID" value="NZ_NFZX01000003.1"/>
</dbReference>
<dbReference type="EMBL" id="NFZX01000003">
    <property type="protein sequence ID" value="RFA37057.1"/>
    <property type="molecule type" value="Genomic_DNA"/>
</dbReference>
<comment type="similarity">
    <text evidence="1">Belongs to the DnaB/DnaD family.</text>
</comment>
<evidence type="ECO:0000313" key="5">
    <source>
        <dbReference type="Proteomes" id="UP000256488"/>
    </source>
</evidence>
<accession>A0A3E0WYT3</accession>
<dbReference type="SUPFAM" id="SSF158499">
    <property type="entry name" value="DnaD domain-like"/>
    <property type="match status" value="1"/>
</dbReference>
<dbReference type="PANTHER" id="PTHR37293">
    <property type="entry name" value="PHAGE REPLICATION PROTEIN-RELATED"/>
    <property type="match status" value="1"/>
</dbReference>
<gene>
    <name evidence="4" type="ORF">CAI16_03015</name>
</gene>
<dbReference type="InterPro" id="IPR034829">
    <property type="entry name" value="DnaD-like_sf"/>
</dbReference>
<dbReference type="PANTHER" id="PTHR37293:SF5">
    <property type="entry name" value="DNA REPLICATION PROTEIN"/>
    <property type="match status" value="1"/>
</dbReference>
<dbReference type="NCBIfam" id="TIGR01446">
    <property type="entry name" value="DnaD_dom"/>
    <property type="match status" value="1"/>
</dbReference>
<feature type="region of interest" description="Disordered" evidence="2">
    <location>
        <begin position="118"/>
        <end position="149"/>
    </location>
</feature>
<comment type="caution">
    <text evidence="4">The sequence shown here is derived from an EMBL/GenBank/DDBJ whole genome shotgun (WGS) entry which is preliminary data.</text>
</comment>
<dbReference type="Pfam" id="PF07261">
    <property type="entry name" value="DnaB_2"/>
    <property type="match status" value="1"/>
</dbReference>
<protein>
    <recommendedName>
        <fullName evidence="3">DnaB/C C-terminal domain-containing protein</fullName>
    </recommendedName>
</protein>
<sequence length="311" mass="36334">MSSEGWIKLYREVFDSDIWHDVTTFRLFIYLIGKASYRDGYKHKGTILNEGQYIRSYRKLVDDLSYKEGRGYKKYSISTIKRCVQKLVEAERLNVKETEHGTLFTILNYAKYQELEDTKQKSENAENEELGTNAERTRNEDGTKSEQDQELKNLRIKELYTTTTTSTTAVEEVANFYQENFGGAGSYVQESICYWVDDVGKDLVIEAMKRALKQNKRNWGYAERILRSWMNKNIKTVKQAKAEDIEFQNQKMAKHQRYFKPQMQASGAPVPEWFKQQKQQQAPRENAASNPVNDVKEQAELEQLLKQYSSG</sequence>
<dbReference type="Gene3D" id="1.10.10.630">
    <property type="entry name" value="DnaD domain-like"/>
    <property type="match status" value="1"/>
</dbReference>
<evidence type="ECO:0000256" key="2">
    <source>
        <dbReference type="SAM" id="MobiDB-lite"/>
    </source>
</evidence>
<dbReference type="InterPro" id="IPR006343">
    <property type="entry name" value="DnaB/C_C"/>
</dbReference>
<evidence type="ECO:0000313" key="4">
    <source>
        <dbReference type="EMBL" id="RFA37057.1"/>
    </source>
</evidence>
<dbReference type="AlphaFoldDB" id="A0A3E0WYT3"/>
<name>A0A3E0WYT3_9BACI</name>